<dbReference type="RefSeq" id="YP_009984443.1">
    <property type="nucleotide sequence ID" value="NC_052652.1"/>
</dbReference>
<dbReference type="EMBL" id="MF805809">
    <property type="protein sequence ID" value="ATI15817.1"/>
    <property type="molecule type" value="Genomic_DNA"/>
</dbReference>
<evidence type="ECO:0000313" key="2">
    <source>
        <dbReference type="Proteomes" id="UP000230824"/>
    </source>
</evidence>
<accession>A0A291LB30</accession>
<proteinExistence type="predicted"/>
<protein>
    <recommendedName>
        <fullName evidence="3">HNH endonuclease</fullName>
    </recommendedName>
</protein>
<dbReference type="Proteomes" id="UP000230824">
    <property type="component" value="Segment"/>
</dbReference>
<reference evidence="1 2" key="1">
    <citation type="submission" date="2017-09" db="EMBL/GenBank/DDBJ databases">
        <title>Phage vB_EcoM_PHB05 against multidrug-resistant shiga toxin-producing Escherichia.</title>
        <authorList>
            <person name="Chen Y."/>
            <person name="Song J."/>
            <person name="Wu B."/>
        </authorList>
    </citation>
    <scope>NUCLEOTIDE SEQUENCE [LARGE SCALE GENOMIC DNA]</scope>
    <source>
        <strain evidence="1">Wastewater</strain>
    </source>
</reference>
<organism evidence="1 2">
    <name type="scientific">Escherichia phage vB_EcoM_PHB05</name>
    <dbReference type="NCBI Taxonomy" id="2041347"/>
    <lineage>
        <taxon>Viruses</taxon>
        <taxon>Duplodnaviria</taxon>
        <taxon>Heunggongvirae</taxon>
        <taxon>Uroviricota</taxon>
        <taxon>Caudoviricetes</taxon>
        <taxon>Stephanstirmvirinae</taxon>
        <taxon>Justusliebigvirus</taxon>
        <taxon>Justusliebigvirus PHB05</taxon>
    </lineage>
</organism>
<name>A0A291LB30_9CAUD</name>
<evidence type="ECO:0000313" key="1">
    <source>
        <dbReference type="EMBL" id="ATI15817.1"/>
    </source>
</evidence>
<dbReference type="KEGG" id="vg:62611787"/>
<sequence>MENKEPKVIWGDGTPWKTQAAFYTYLRGCLRKAWVRHPNKIKKIQSVRFKADRLDKDGNVVLDKKTGKPKQVWNCKCELCGHTGGMKDFQVDHINAAGTLTCYEDIPSFVLRLLYVTEDDLRVVCKQCNAILAYADKHDMTFREAKAEKEAIALCQSKKDKNWLTKRGISPESTVSKRRKQIVKILLDEEK</sequence>
<keyword evidence="2" id="KW-1185">Reference proteome</keyword>
<dbReference type="GeneID" id="62611787"/>
<evidence type="ECO:0008006" key="3">
    <source>
        <dbReference type="Google" id="ProtNLM"/>
    </source>
</evidence>